<keyword evidence="2" id="KW-1185">Reference proteome</keyword>
<proteinExistence type="predicted"/>
<organism evidence="1 2">
    <name type="scientific">Musa troglodytarum</name>
    <name type="common">fe'i banana</name>
    <dbReference type="NCBI Taxonomy" id="320322"/>
    <lineage>
        <taxon>Eukaryota</taxon>
        <taxon>Viridiplantae</taxon>
        <taxon>Streptophyta</taxon>
        <taxon>Embryophyta</taxon>
        <taxon>Tracheophyta</taxon>
        <taxon>Spermatophyta</taxon>
        <taxon>Magnoliopsida</taxon>
        <taxon>Liliopsida</taxon>
        <taxon>Zingiberales</taxon>
        <taxon>Musaceae</taxon>
        <taxon>Musa</taxon>
    </lineage>
</organism>
<dbReference type="AlphaFoldDB" id="A0A9E7FHD6"/>
<name>A0A9E7FHD6_9LILI</name>
<gene>
    <name evidence="1" type="ORF">MUK42_19402</name>
</gene>
<sequence>MVRFGCFILVRDSSRISYELGFWFIASIADLLLPLDLRPIGSLLIFRSHLRIIVALHATSLKADSIKVYGDVKGYVNCNLLCTDRLEIQFHHILRQRRRKAVTRHAFQSHGHWFEFESDKSVMSHAHAHPNYG</sequence>
<protein>
    <submittedName>
        <fullName evidence="1">Uncharacterized protein</fullName>
    </submittedName>
</protein>
<evidence type="ECO:0000313" key="1">
    <source>
        <dbReference type="EMBL" id="URD95630.1"/>
    </source>
</evidence>
<reference evidence="1" key="1">
    <citation type="submission" date="2022-05" db="EMBL/GenBank/DDBJ databases">
        <title>The Musa troglodytarum L. genome provides insights into the mechanism of non-climacteric behaviour and enrichment of carotenoids.</title>
        <authorList>
            <person name="Wang J."/>
        </authorList>
    </citation>
    <scope>NUCLEOTIDE SEQUENCE</scope>
    <source>
        <tissue evidence="1">Leaf</tissue>
    </source>
</reference>
<dbReference type="Proteomes" id="UP001055439">
    <property type="component" value="Chromosome 4"/>
</dbReference>
<evidence type="ECO:0000313" key="2">
    <source>
        <dbReference type="Proteomes" id="UP001055439"/>
    </source>
</evidence>
<accession>A0A9E7FHD6</accession>
<dbReference type="EMBL" id="CP097506">
    <property type="protein sequence ID" value="URD95630.1"/>
    <property type="molecule type" value="Genomic_DNA"/>
</dbReference>